<dbReference type="SUPFAM" id="SSF55073">
    <property type="entry name" value="Nucleotide cyclase"/>
    <property type="match status" value="1"/>
</dbReference>
<evidence type="ECO:0000259" key="2">
    <source>
        <dbReference type="PROSITE" id="PS50113"/>
    </source>
</evidence>
<dbReference type="InterPro" id="IPR043128">
    <property type="entry name" value="Rev_trsase/Diguanyl_cyclase"/>
</dbReference>
<gene>
    <name evidence="4" type="ORF">ENR64_08895</name>
</gene>
<dbReference type="PROSITE" id="PS50112">
    <property type="entry name" value="PAS"/>
    <property type="match status" value="1"/>
</dbReference>
<dbReference type="InterPro" id="IPR035965">
    <property type="entry name" value="PAS-like_dom_sf"/>
</dbReference>
<dbReference type="PROSITE" id="PS50887">
    <property type="entry name" value="GGDEF"/>
    <property type="match status" value="1"/>
</dbReference>
<dbReference type="SMART" id="SM00091">
    <property type="entry name" value="PAS"/>
    <property type="match status" value="1"/>
</dbReference>
<dbReference type="CDD" id="cd00130">
    <property type="entry name" value="PAS"/>
    <property type="match status" value="1"/>
</dbReference>
<dbReference type="SUPFAM" id="SSF55781">
    <property type="entry name" value="GAF domain-like"/>
    <property type="match status" value="1"/>
</dbReference>
<dbReference type="InterPro" id="IPR053159">
    <property type="entry name" value="Hybrid_Histidine_Kinase"/>
</dbReference>
<feature type="domain" description="PAC" evidence="2">
    <location>
        <begin position="697"/>
        <end position="749"/>
    </location>
</feature>
<dbReference type="GO" id="GO:0006355">
    <property type="term" value="P:regulation of DNA-templated transcription"/>
    <property type="evidence" value="ECO:0007669"/>
    <property type="project" value="InterPro"/>
</dbReference>
<dbReference type="NCBIfam" id="TIGR00229">
    <property type="entry name" value="sensory_box"/>
    <property type="match status" value="1"/>
</dbReference>
<evidence type="ECO:0000259" key="1">
    <source>
        <dbReference type="PROSITE" id="PS50112"/>
    </source>
</evidence>
<dbReference type="NCBIfam" id="TIGR00254">
    <property type="entry name" value="GGDEF"/>
    <property type="match status" value="1"/>
</dbReference>
<dbReference type="InterPro" id="IPR029016">
    <property type="entry name" value="GAF-like_dom_sf"/>
</dbReference>
<dbReference type="SMART" id="SM00086">
    <property type="entry name" value="PAC"/>
    <property type="match status" value="1"/>
</dbReference>
<dbReference type="Pfam" id="PF01590">
    <property type="entry name" value="GAF"/>
    <property type="match status" value="1"/>
</dbReference>
<dbReference type="Pfam" id="PF00990">
    <property type="entry name" value="GGDEF"/>
    <property type="match status" value="1"/>
</dbReference>
<dbReference type="InterPro" id="IPR000014">
    <property type="entry name" value="PAS"/>
</dbReference>
<dbReference type="Gene3D" id="3.30.450.20">
    <property type="entry name" value="PAS domain"/>
    <property type="match status" value="1"/>
</dbReference>
<dbReference type="SMART" id="SM00065">
    <property type="entry name" value="GAF"/>
    <property type="match status" value="1"/>
</dbReference>
<dbReference type="CDD" id="cd01949">
    <property type="entry name" value="GGDEF"/>
    <property type="match status" value="1"/>
</dbReference>
<feature type="domain" description="PAS" evidence="1">
    <location>
        <begin position="622"/>
        <end position="663"/>
    </location>
</feature>
<dbReference type="Pfam" id="PF00989">
    <property type="entry name" value="PAS"/>
    <property type="match status" value="1"/>
</dbReference>
<dbReference type="InterPro" id="IPR000160">
    <property type="entry name" value="GGDEF_dom"/>
</dbReference>
<dbReference type="PANTHER" id="PTHR43642:SF1">
    <property type="entry name" value="HYBRID SIGNAL TRANSDUCTION HISTIDINE KINASE G"/>
    <property type="match status" value="1"/>
</dbReference>
<reference evidence="4" key="1">
    <citation type="journal article" date="2020" name="mSystems">
        <title>Genome- and Community-Level Interaction Insights into Carbon Utilization and Element Cycling Functions of Hydrothermarchaeota in Hydrothermal Sediment.</title>
        <authorList>
            <person name="Zhou Z."/>
            <person name="Liu Y."/>
            <person name="Xu W."/>
            <person name="Pan J."/>
            <person name="Luo Z.H."/>
            <person name="Li M."/>
        </authorList>
    </citation>
    <scope>NUCLEOTIDE SEQUENCE [LARGE SCALE GENOMIC DNA]</scope>
    <source>
        <strain evidence="4">SpSt-418</strain>
    </source>
</reference>
<dbReference type="Gene3D" id="3.30.70.270">
    <property type="match status" value="1"/>
</dbReference>
<comment type="caution">
    <text evidence="4">The sequence shown here is derived from an EMBL/GenBank/DDBJ whole genome shotgun (WGS) entry which is preliminary data.</text>
</comment>
<dbReference type="InterPro" id="IPR001610">
    <property type="entry name" value="PAC"/>
</dbReference>
<dbReference type="SUPFAM" id="SSF55785">
    <property type="entry name" value="PYP-like sensor domain (PAS domain)"/>
    <property type="match status" value="1"/>
</dbReference>
<proteinExistence type="predicted"/>
<evidence type="ECO:0000313" key="4">
    <source>
        <dbReference type="EMBL" id="HFM97872.1"/>
    </source>
</evidence>
<feature type="domain" description="GGDEF" evidence="3">
    <location>
        <begin position="787"/>
        <end position="923"/>
    </location>
</feature>
<organism evidence="4">
    <name type="scientific">Oscillatoriales cyanobacterium SpSt-418</name>
    <dbReference type="NCBI Taxonomy" id="2282169"/>
    <lineage>
        <taxon>Bacteria</taxon>
        <taxon>Bacillati</taxon>
        <taxon>Cyanobacteriota</taxon>
        <taxon>Cyanophyceae</taxon>
        <taxon>Oscillatoriophycideae</taxon>
        <taxon>Oscillatoriales</taxon>
    </lineage>
</organism>
<dbReference type="InterPro" id="IPR000700">
    <property type="entry name" value="PAS-assoc_C"/>
</dbReference>
<dbReference type="InterPro" id="IPR029787">
    <property type="entry name" value="Nucleotide_cyclase"/>
</dbReference>
<dbReference type="PROSITE" id="PS50113">
    <property type="entry name" value="PAC"/>
    <property type="match status" value="1"/>
</dbReference>
<evidence type="ECO:0000259" key="3">
    <source>
        <dbReference type="PROSITE" id="PS50887"/>
    </source>
</evidence>
<sequence>MITPFLSDFSFFGNPLLKLVQDLSQPTALATIRVLSSIASATYLAFPNIFPLTVFKQVVLSIRYGNAPESAFAYATYGLILCGVVGDLSTGYAFGELALQLLERLQANAFKARTLFVVNSFVRHWRDPLRDTLEPLAEGFQVGREMGDTEYGSWSAHEHGVHAFCCGQVLTEVAHDLAIYGDAMASFKKLPILTLNQLYEQVVANLQGQTSDPCSLVGNFYDIEQALTQYQNSNYRTAIFYAHANNLGLNYLFGNYEKAVEQADLAVPQLESVVALFIVGWFKFYEALARLALAATQSGEKQKQLIKQAKENRKKLQVWAKFAPQNYAHKVALLEAEEHRLGDQFDLAIAAYDQAITLAQAHQFTQEVALATELAGKFCLSQNRTRLAQVYLQEARYFYLQWGAIAKAKDLEQHYSQLLQVESKRGHVALSSHRSLNPEAGETSHPSVSLDLTAVIKACQSLSREIVLEDLLATLIHIVIENAGAERGYLLWESDGTLRIEAEGIVNQPAQVLQSIPLTANDNLLPRSIVNYVARVKESVVLEDATQDLTFANDPYILEHRPKSVLCLPLVNQGNLAGLVYLENNLLTSAFTTERVELITLLASQAAIALTNARLYANLTRAEEKYRSIFENAIEGVFQRDVSGRYTSANPALATIFGYQSPQELITQMVDDPEQLCVEPSRWYHLQQQLEMYGMVSQYEIEVYRRDGSTIWISKNVRAIYTEDGVLKGYEGFVQDITTRKQAEILQQKNLELHRLAMLDGLTQIANRRQFDQTLENEWKRSLREKVPITLLLCDVDFFKRYNDTYGHQSGDECLQNIAQTIQRSLKRPADLVARYGGEEFAVILPNTSLEGAFYVAERIHLHIACLKLPHIQSPHQRVTISIGVATTIPTLEKTAVELLAAADEALYAAKGQGRNCTHSATVCKNYSTAYD</sequence>
<dbReference type="InterPro" id="IPR013767">
    <property type="entry name" value="PAS_fold"/>
</dbReference>
<accession>A0A7C3PCG0</accession>
<dbReference type="FunFam" id="3.30.70.270:FF:000001">
    <property type="entry name" value="Diguanylate cyclase domain protein"/>
    <property type="match status" value="1"/>
</dbReference>
<dbReference type="AlphaFoldDB" id="A0A7C3PCG0"/>
<dbReference type="PANTHER" id="PTHR43642">
    <property type="entry name" value="HYBRID SIGNAL TRANSDUCTION HISTIDINE KINASE G"/>
    <property type="match status" value="1"/>
</dbReference>
<dbReference type="SMART" id="SM00267">
    <property type="entry name" value="GGDEF"/>
    <property type="match status" value="1"/>
</dbReference>
<protein>
    <submittedName>
        <fullName evidence="4">Diguanylate cyclase</fullName>
    </submittedName>
</protein>
<dbReference type="EMBL" id="DSRU01000117">
    <property type="protein sequence ID" value="HFM97872.1"/>
    <property type="molecule type" value="Genomic_DNA"/>
</dbReference>
<name>A0A7C3PCG0_9CYAN</name>
<dbReference type="InterPro" id="IPR003018">
    <property type="entry name" value="GAF"/>
</dbReference>
<dbReference type="Gene3D" id="3.30.450.40">
    <property type="match status" value="1"/>
</dbReference>